<evidence type="ECO:0000313" key="3">
    <source>
        <dbReference type="Proteomes" id="UP000298471"/>
    </source>
</evidence>
<dbReference type="EMBL" id="SRMB01000006">
    <property type="protein sequence ID" value="TGE22661.1"/>
    <property type="molecule type" value="Genomic_DNA"/>
</dbReference>
<dbReference type="Proteomes" id="UP000298471">
    <property type="component" value="Unassembled WGS sequence"/>
</dbReference>
<dbReference type="Pfam" id="PF20285">
    <property type="entry name" value="CTD9"/>
    <property type="match status" value="1"/>
</dbReference>
<sequence>MPFGNGTSQSQVSAGGDVVAGNLNRTTTSHNYFGSSGNSRVDYLAALGRQFLAEQEQNQGIGHIIDKLLRYSTPVQEEATLMIGLESKLEEGGYVPYMHFAAQTKEHFTKHLFKYQFSESAQKMYAFLLAKVYTCFGQHVYPAIVQGSPPQEVMQLVEVHVYAKIVDCLGENILELYDDEIAGMLFYLTGNCHIKWR</sequence>
<dbReference type="InterPro" id="IPR046911">
    <property type="entry name" value="ABC-3C_CTD9"/>
</dbReference>
<gene>
    <name evidence="2" type="ORF">E5K02_23295</name>
</gene>
<organism evidence="2 3">
    <name type="scientific">Hymenobacter metallicola</name>
    <dbReference type="NCBI Taxonomy" id="2563114"/>
    <lineage>
        <taxon>Bacteria</taxon>
        <taxon>Pseudomonadati</taxon>
        <taxon>Bacteroidota</taxon>
        <taxon>Cytophagia</taxon>
        <taxon>Cytophagales</taxon>
        <taxon>Hymenobacteraceae</taxon>
        <taxon>Hymenobacter</taxon>
    </lineage>
</organism>
<reference evidence="2 3" key="1">
    <citation type="submission" date="2019-04" db="EMBL/GenBank/DDBJ databases">
        <authorList>
            <person name="Feng G."/>
            <person name="Zhang J."/>
            <person name="Zhu H."/>
        </authorList>
    </citation>
    <scope>NUCLEOTIDE SEQUENCE [LARGE SCALE GENOMIC DNA]</scope>
    <source>
        <strain evidence="2 3">9PBR-1</strain>
    </source>
</reference>
<proteinExistence type="predicted"/>
<comment type="caution">
    <text evidence="2">The sequence shown here is derived from an EMBL/GenBank/DDBJ whole genome shotgun (WGS) entry which is preliminary data.</text>
</comment>
<name>A0A4Z0Q0P9_9BACT</name>
<keyword evidence="3" id="KW-1185">Reference proteome</keyword>
<dbReference type="RefSeq" id="WP_135398515.1">
    <property type="nucleotide sequence ID" value="NZ_SRMB01000006.1"/>
</dbReference>
<dbReference type="OrthoDB" id="9088658at2"/>
<dbReference type="AlphaFoldDB" id="A0A4Z0Q0P9"/>
<feature type="domain" description="ABC-three component systems C-terminal" evidence="1">
    <location>
        <begin position="84"/>
        <end position="196"/>
    </location>
</feature>
<evidence type="ECO:0000259" key="1">
    <source>
        <dbReference type="Pfam" id="PF20285"/>
    </source>
</evidence>
<protein>
    <recommendedName>
        <fullName evidence="1">ABC-three component systems C-terminal domain-containing protein</fullName>
    </recommendedName>
</protein>
<accession>A0A4Z0Q0P9</accession>
<evidence type="ECO:0000313" key="2">
    <source>
        <dbReference type="EMBL" id="TGE22661.1"/>
    </source>
</evidence>